<feature type="disulfide bond" evidence="6">
    <location>
        <begin position="329"/>
        <end position="356"/>
    </location>
</feature>
<dbReference type="Pfam" id="PF00084">
    <property type="entry name" value="Sushi"/>
    <property type="match status" value="6"/>
</dbReference>
<evidence type="ECO:0000256" key="2">
    <source>
        <dbReference type="ARBA" id="ARBA00022659"/>
    </source>
</evidence>
<dbReference type="SUPFAM" id="SSF57196">
    <property type="entry name" value="EGF/Laminin"/>
    <property type="match status" value="1"/>
</dbReference>
<dbReference type="OrthoDB" id="9991441at2759"/>
<dbReference type="SMART" id="SM00209">
    <property type="entry name" value="TSP1"/>
    <property type="match status" value="1"/>
</dbReference>
<dbReference type="GeneID" id="106163468"/>
<dbReference type="PANTHER" id="PTHR19325:SF537">
    <property type="entry name" value="FURROWED, ISOFORM A"/>
    <property type="match status" value="1"/>
</dbReference>
<dbReference type="Pfam" id="PF07699">
    <property type="entry name" value="Ephrin_rec_like"/>
    <property type="match status" value="1"/>
</dbReference>
<keyword evidence="5" id="KW-0325">Glycoprotein</keyword>
<dbReference type="GO" id="GO:0005509">
    <property type="term" value="F:calcium ion binding"/>
    <property type="evidence" value="ECO:0007669"/>
    <property type="project" value="InterPro"/>
</dbReference>
<dbReference type="SMART" id="SM00181">
    <property type="entry name" value="EGF"/>
    <property type="match status" value="3"/>
</dbReference>
<evidence type="ECO:0000259" key="8">
    <source>
        <dbReference type="PROSITE" id="PS50923"/>
    </source>
</evidence>
<dbReference type="CDD" id="cd00033">
    <property type="entry name" value="CCP"/>
    <property type="match status" value="6"/>
</dbReference>
<keyword evidence="4 6" id="KW-1015">Disulfide bond</keyword>
<keyword evidence="9" id="KW-1185">Reference proteome</keyword>
<organism evidence="9 10">
    <name type="scientific">Lingula anatina</name>
    <name type="common">Brachiopod</name>
    <name type="synonym">Lingula unguis</name>
    <dbReference type="NCBI Taxonomy" id="7574"/>
    <lineage>
        <taxon>Eukaryota</taxon>
        <taxon>Metazoa</taxon>
        <taxon>Spiralia</taxon>
        <taxon>Lophotrochozoa</taxon>
        <taxon>Brachiopoda</taxon>
        <taxon>Linguliformea</taxon>
        <taxon>Lingulata</taxon>
        <taxon>Lingulida</taxon>
        <taxon>Linguloidea</taxon>
        <taxon>Lingulidae</taxon>
        <taxon>Lingula</taxon>
    </lineage>
</organism>
<feature type="signal peptide" evidence="7">
    <location>
        <begin position="1"/>
        <end position="19"/>
    </location>
</feature>
<accession>A0A1S3IED8</accession>
<evidence type="ECO:0000313" key="10">
    <source>
        <dbReference type="RefSeq" id="XP_013396518.1"/>
    </source>
</evidence>
<dbReference type="InterPro" id="IPR009030">
    <property type="entry name" value="Growth_fac_rcpt_cys_sf"/>
</dbReference>
<feature type="disulfide bond" evidence="6">
    <location>
        <begin position="389"/>
        <end position="416"/>
    </location>
</feature>
<reference evidence="10" key="1">
    <citation type="submission" date="2025-08" db="UniProtKB">
        <authorList>
            <consortium name="RefSeq"/>
        </authorList>
    </citation>
    <scope>IDENTIFICATION</scope>
    <source>
        <tissue evidence="10">Gonads</tissue>
    </source>
</reference>
<evidence type="ECO:0000256" key="5">
    <source>
        <dbReference type="ARBA" id="ARBA00023180"/>
    </source>
</evidence>
<evidence type="ECO:0000313" key="9">
    <source>
        <dbReference type="Proteomes" id="UP000085678"/>
    </source>
</evidence>
<name>A0A1S3IED8_LINAN</name>
<evidence type="ECO:0000256" key="4">
    <source>
        <dbReference type="ARBA" id="ARBA00023157"/>
    </source>
</evidence>
<dbReference type="InterPro" id="IPR011641">
    <property type="entry name" value="Tyr-kin_ephrin_A/B_rcpt-like"/>
</dbReference>
<dbReference type="Gene3D" id="2.170.300.10">
    <property type="entry name" value="Tie2 ligand-binding domain superfamily"/>
    <property type="match status" value="1"/>
</dbReference>
<dbReference type="SUPFAM" id="SSF57535">
    <property type="entry name" value="Complement control module/SCR domain"/>
    <property type="match status" value="6"/>
</dbReference>
<dbReference type="InterPro" id="IPR036383">
    <property type="entry name" value="TSP1_rpt_sf"/>
</dbReference>
<dbReference type="InterPro" id="IPR000436">
    <property type="entry name" value="Sushi_SCR_CCP_dom"/>
</dbReference>
<keyword evidence="1" id="KW-0245">EGF-like domain</keyword>
<dbReference type="RefSeq" id="XP_013396518.1">
    <property type="nucleotide sequence ID" value="XM_013541064.2"/>
</dbReference>
<dbReference type="InParanoid" id="A0A1S3IED8"/>
<evidence type="ECO:0000256" key="3">
    <source>
        <dbReference type="ARBA" id="ARBA00022737"/>
    </source>
</evidence>
<proteinExistence type="predicted"/>
<evidence type="ECO:0000256" key="6">
    <source>
        <dbReference type="PROSITE-ProRule" id="PRU00302"/>
    </source>
</evidence>
<dbReference type="Gene3D" id="2.10.25.10">
    <property type="entry name" value="Laminin"/>
    <property type="match status" value="2"/>
</dbReference>
<dbReference type="KEGG" id="lak:106163468"/>
<comment type="caution">
    <text evidence="6">Lacks conserved residue(s) required for the propagation of feature annotation.</text>
</comment>
<feature type="domain" description="Sushi" evidence="8">
    <location>
        <begin position="419"/>
        <end position="476"/>
    </location>
</feature>
<dbReference type="PROSITE" id="PS50092">
    <property type="entry name" value="TSP1"/>
    <property type="match status" value="1"/>
</dbReference>
<dbReference type="Pfam" id="PF00090">
    <property type="entry name" value="TSP_1"/>
    <property type="match status" value="1"/>
</dbReference>
<dbReference type="InterPro" id="IPR000742">
    <property type="entry name" value="EGF"/>
</dbReference>
<feature type="chain" id="PRO_5010353117" evidence="7">
    <location>
        <begin position="20"/>
        <end position="1083"/>
    </location>
</feature>
<dbReference type="PROSITE" id="PS01187">
    <property type="entry name" value="EGF_CA"/>
    <property type="match status" value="1"/>
</dbReference>
<dbReference type="PANTHER" id="PTHR19325">
    <property type="entry name" value="COMPLEMENT COMPONENT-RELATED SUSHI DOMAIN-CONTAINING"/>
    <property type="match status" value="1"/>
</dbReference>
<dbReference type="SUPFAM" id="SSF57184">
    <property type="entry name" value="Growth factor receptor domain"/>
    <property type="match status" value="1"/>
</dbReference>
<dbReference type="SMART" id="SM00179">
    <property type="entry name" value="EGF_CA"/>
    <property type="match status" value="2"/>
</dbReference>
<evidence type="ECO:0000256" key="7">
    <source>
        <dbReference type="SAM" id="SignalP"/>
    </source>
</evidence>
<protein>
    <submittedName>
        <fullName evidence="10">Sushi, von Willebrand factor type A, EGF and pentraxin domain-containing protein 1 isoform X1</fullName>
    </submittedName>
</protein>
<dbReference type="Gene3D" id="2.10.50.10">
    <property type="entry name" value="Tumor Necrosis Factor Receptor, subunit A, domain 2"/>
    <property type="match status" value="2"/>
</dbReference>
<dbReference type="SMART" id="SM01411">
    <property type="entry name" value="Ephrin_rec_like"/>
    <property type="match status" value="3"/>
</dbReference>
<feature type="domain" description="Sushi" evidence="8">
    <location>
        <begin position="301"/>
        <end position="358"/>
    </location>
</feature>
<keyword evidence="3" id="KW-0677">Repeat</keyword>
<feature type="domain" description="Sushi" evidence="8">
    <location>
        <begin position="529"/>
        <end position="591"/>
    </location>
</feature>
<feature type="domain" description="Sushi" evidence="8">
    <location>
        <begin position="237"/>
        <end position="300"/>
    </location>
</feature>
<feature type="domain" description="Sushi" evidence="8">
    <location>
        <begin position="359"/>
        <end position="418"/>
    </location>
</feature>
<dbReference type="Gene3D" id="2.20.100.10">
    <property type="entry name" value="Thrombospondin type-1 (TSP1) repeat"/>
    <property type="match status" value="1"/>
</dbReference>
<dbReference type="Proteomes" id="UP000085678">
    <property type="component" value="Unplaced"/>
</dbReference>
<feature type="disulfide bond" evidence="6">
    <location>
        <begin position="447"/>
        <end position="474"/>
    </location>
</feature>
<feature type="disulfide bond" evidence="6">
    <location>
        <begin position="177"/>
        <end position="220"/>
    </location>
</feature>
<evidence type="ECO:0000256" key="1">
    <source>
        <dbReference type="ARBA" id="ARBA00022536"/>
    </source>
</evidence>
<dbReference type="AlphaFoldDB" id="A0A1S3IED8"/>
<feature type="domain" description="Sushi" evidence="8">
    <location>
        <begin position="175"/>
        <end position="236"/>
    </location>
</feature>
<keyword evidence="2 6" id="KW-0768">Sushi</keyword>
<sequence>MDRTLVVWFICALIGGASATLDSYYNSVERSAPHEEAMARFLVARQAKAFLHTRPVYRKRVKRGWFDRGEEAVERYRESLESDREQHQALVEIKCRQQWPWSEWSPCSGPCDSGKRSRSRTLKADATADCKKLPPPPDRFQQQVCYINCRKRGVGNGDKCICYRGYIGQCCEEAITCPRPAKPQYGHIEGVVVWPATYNSHLSYVCGKGYRLEGDRHRTCQLDGKWSGRDPEPCQRLECPNVTAPDHGILVNSKDMYLYGDTLGFQCDTGYLLHGPDSMTCVQDVKKRGMWSAVKPTCQARYCGNPGIPNNGARSGHVYTYDALLTFTCNHGYKLIGSTSRKCLPTGSWSGKQPICKEINCDQLEAPANGNIARTNERNGVGTKLVFSCASGYELVGNSTIECLADGGWTGQVPECEAITCSNPGNPEFGIRIDDGFLYRQNISFKCLDGYVLRGQQGAVCRANRQWSAPVPRCLACPKDTYKTVDQGQELCIPCPPNSHTVTNATGSRQLCMCNEGFIGPNGGPCQEIRCKAHSAPVNGSVVSCGTRVGETCVFACDEGHVLVNGSSVRRCTETGSEQGSWDGTEPLCLACPINTYKASIASCLPCPTLTHTNSTGNTLQGCMCDAGYKGPPGGPCTDENECNSNEGKGPCQQVCENAPGSYRCACSIQGYALDVDKHTCKVEKQCKNLTQSEAPKHGGLVCHWYHEENSQQCTLKCNPGYDFPSRINAFETCGPTTGFQWSFRRVDPTARLRPCIEEFFPGFRLEADTAYFTKQCKLLTEDDKEIVRRQFADALSKEGVCRARRMKVCDMRNIGIICGGVKRRRKRGTGETEELDQVDIAFILEAEKFNSTTDCDKICRRLRIPTYICDTRCSSVYHRFLRAALIYAKRTLYRLYSEQRNKVAFVAANRTFEAKERGAKVSNVIAQCEEGMKADDQSNCVPCPEGTFFNKTENACTDCPAGSYQPFTKQTICLPCPVGMTSQPGAAICSECPDKRYGENCAEICNCDRGKCDVISGQCYCDSGYEGLACDTDIPGCREAPCYPGVTCQDIPAPGTGYTCGSCPNGLTGDGKECYPISKDEL</sequence>
<keyword evidence="7" id="KW-0732">Signal</keyword>
<dbReference type="InterPro" id="IPR001881">
    <property type="entry name" value="EGF-like_Ca-bd_dom"/>
</dbReference>
<dbReference type="PROSITE" id="PS50923">
    <property type="entry name" value="SUSHI"/>
    <property type="match status" value="6"/>
</dbReference>
<dbReference type="InterPro" id="IPR000884">
    <property type="entry name" value="TSP1_rpt"/>
</dbReference>
<dbReference type="SMART" id="SM00032">
    <property type="entry name" value="CCP"/>
    <property type="match status" value="6"/>
</dbReference>
<dbReference type="InterPro" id="IPR035976">
    <property type="entry name" value="Sushi/SCR/CCP_sf"/>
</dbReference>
<dbReference type="SUPFAM" id="SSF82895">
    <property type="entry name" value="TSP-1 type 1 repeat"/>
    <property type="match status" value="1"/>
</dbReference>
<dbReference type="InterPro" id="IPR050350">
    <property type="entry name" value="Compl-Cell_Adhes-Reg"/>
</dbReference>
<dbReference type="Gene3D" id="2.10.70.10">
    <property type="entry name" value="Complement Module, domain 1"/>
    <property type="match status" value="6"/>
</dbReference>
<gene>
    <name evidence="10" type="primary">LOC106163468</name>
</gene>
<dbReference type="InterPro" id="IPR018097">
    <property type="entry name" value="EGF_Ca-bd_CS"/>
</dbReference>